<name>A0ABW6S5S2_9NOCA</name>
<keyword evidence="2" id="KW-1185">Reference proteome</keyword>
<sequence>MVAVLLDRMHPPVSVRRAPGALAAFARKLFGQSPAPTGDPVFDSFFRIDSADPDHARSLVGPQLMHAHVTGGPPPWQIVGSELLTCTPTSGRIHDPNLVFAYAGPTVRVAELLGR</sequence>
<gene>
    <name evidence="1" type="ORF">ACFYXQ_22375</name>
</gene>
<accession>A0ABW6S5S2</accession>
<proteinExistence type="predicted"/>
<protein>
    <submittedName>
        <fullName evidence="1">Uncharacterized protein</fullName>
    </submittedName>
</protein>
<organism evidence="1 2">
    <name type="scientific">Nocardia jiangxiensis</name>
    <dbReference type="NCBI Taxonomy" id="282685"/>
    <lineage>
        <taxon>Bacteria</taxon>
        <taxon>Bacillati</taxon>
        <taxon>Actinomycetota</taxon>
        <taxon>Actinomycetes</taxon>
        <taxon>Mycobacteriales</taxon>
        <taxon>Nocardiaceae</taxon>
        <taxon>Nocardia</taxon>
    </lineage>
</organism>
<dbReference type="RefSeq" id="WP_387404799.1">
    <property type="nucleotide sequence ID" value="NZ_JBIAQY010000007.1"/>
</dbReference>
<reference evidence="1 2" key="1">
    <citation type="submission" date="2024-10" db="EMBL/GenBank/DDBJ databases">
        <title>The Natural Products Discovery Center: Release of the First 8490 Sequenced Strains for Exploring Actinobacteria Biosynthetic Diversity.</title>
        <authorList>
            <person name="Kalkreuter E."/>
            <person name="Kautsar S.A."/>
            <person name="Yang D."/>
            <person name="Bader C.D."/>
            <person name="Teijaro C.N."/>
            <person name="Fluegel L."/>
            <person name="Davis C.M."/>
            <person name="Simpson J.R."/>
            <person name="Lauterbach L."/>
            <person name="Steele A.D."/>
            <person name="Gui C."/>
            <person name="Meng S."/>
            <person name="Li G."/>
            <person name="Viehrig K."/>
            <person name="Ye F."/>
            <person name="Su P."/>
            <person name="Kiefer A.F."/>
            <person name="Nichols A."/>
            <person name="Cepeda A.J."/>
            <person name="Yan W."/>
            <person name="Fan B."/>
            <person name="Jiang Y."/>
            <person name="Adhikari A."/>
            <person name="Zheng C.-J."/>
            <person name="Schuster L."/>
            <person name="Cowan T.M."/>
            <person name="Smanski M.J."/>
            <person name="Chevrette M.G."/>
            <person name="De Carvalho L.P.S."/>
            <person name="Shen B."/>
        </authorList>
    </citation>
    <scope>NUCLEOTIDE SEQUENCE [LARGE SCALE GENOMIC DNA]</scope>
    <source>
        <strain evidence="1 2">NPDC002593</strain>
    </source>
</reference>
<evidence type="ECO:0000313" key="1">
    <source>
        <dbReference type="EMBL" id="MFF3570531.1"/>
    </source>
</evidence>
<dbReference type="EMBL" id="JBIAQY010000007">
    <property type="protein sequence ID" value="MFF3570531.1"/>
    <property type="molecule type" value="Genomic_DNA"/>
</dbReference>
<dbReference type="Proteomes" id="UP001601992">
    <property type="component" value="Unassembled WGS sequence"/>
</dbReference>
<evidence type="ECO:0000313" key="2">
    <source>
        <dbReference type="Proteomes" id="UP001601992"/>
    </source>
</evidence>
<comment type="caution">
    <text evidence="1">The sequence shown here is derived from an EMBL/GenBank/DDBJ whole genome shotgun (WGS) entry which is preliminary data.</text>
</comment>